<gene>
    <name evidence="1" type="ORF">ARMGADRAFT_882063</name>
</gene>
<evidence type="ECO:0008006" key="3">
    <source>
        <dbReference type="Google" id="ProtNLM"/>
    </source>
</evidence>
<dbReference type="AlphaFoldDB" id="A0A2H3CYM6"/>
<dbReference type="EMBL" id="KZ293675">
    <property type="protein sequence ID" value="PBK88105.1"/>
    <property type="molecule type" value="Genomic_DNA"/>
</dbReference>
<reference evidence="2" key="1">
    <citation type="journal article" date="2017" name="Nat. Ecol. Evol.">
        <title>Genome expansion and lineage-specific genetic innovations in the forest pathogenic fungi Armillaria.</title>
        <authorList>
            <person name="Sipos G."/>
            <person name="Prasanna A.N."/>
            <person name="Walter M.C."/>
            <person name="O'Connor E."/>
            <person name="Balint B."/>
            <person name="Krizsan K."/>
            <person name="Kiss B."/>
            <person name="Hess J."/>
            <person name="Varga T."/>
            <person name="Slot J."/>
            <person name="Riley R."/>
            <person name="Boka B."/>
            <person name="Rigling D."/>
            <person name="Barry K."/>
            <person name="Lee J."/>
            <person name="Mihaltcheva S."/>
            <person name="LaButti K."/>
            <person name="Lipzen A."/>
            <person name="Waldron R."/>
            <person name="Moloney N.M."/>
            <person name="Sperisen C."/>
            <person name="Kredics L."/>
            <person name="Vagvoelgyi C."/>
            <person name="Patrignani A."/>
            <person name="Fitzpatrick D."/>
            <person name="Nagy I."/>
            <person name="Doyle S."/>
            <person name="Anderson J.B."/>
            <person name="Grigoriev I.V."/>
            <person name="Gueldener U."/>
            <person name="Muensterkoetter M."/>
            <person name="Nagy L.G."/>
        </authorList>
    </citation>
    <scope>NUCLEOTIDE SEQUENCE [LARGE SCALE GENOMIC DNA]</scope>
    <source>
        <strain evidence="2">Ar21-2</strain>
    </source>
</reference>
<dbReference type="InterPro" id="IPR012337">
    <property type="entry name" value="RNaseH-like_sf"/>
</dbReference>
<evidence type="ECO:0000313" key="1">
    <source>
        <dbReference type="EMBL" id="PBK88105.1"/>
    </source>
</evidence>
<dbReference type="SUPFAM" id="SSF53098">
    <property type="entry name" value="Ribonuclease H-like"/>
    <property type="match status" value="1"/>
</dbReference>
<dbReference type="InParanoid" id="A0A2H3CYM6"/>
<organism evidence="1 2">
    <name type="scientific">Armillaria gallica</name>
    <name type="common">Bulbous honey fungus</name>
    <name type="synonym">Armillaria bulbosa</name>
    <dbReference type="NCBI Taxonomy" id="47427"/>
    <lineage>
        <taxon>Eukaryota</taxon>
        <taxon>Fungi</taxon>
        <taxon>Dikarya</taxon>
        <taxon>Basidiomycota</taxon>
        <taxon>Agaricomycotina</taxon>
        <taxon>Agaricomycetes</taxon>
        <taxon>Agaricomycetidae</taxon>
        <taxon>Agaricales</taxon>
        <taxon>Marasmiineae</taxon>
        <taxon>Physalacriaceae</taxon>
        <taxon>Armillaria</taxon>
    </lineage>
</organism>
<sequence>KEILIDFQELVSEHSGENIAEVIWGTLQKYSLVGQVMVFMMDNATNNNTMVTAIKQKCKAQGILFSAKDSHLCCMPHIVHLA</sequence>
<proteinExistence type="predicted"/>
<accession>A0A2H3CYM6</accession>
<protein>
    <recommendedName>
        <fullName evidence="3">DUF659 domain-containing protein</fullName>
    </recommendedName>
</protein>
<name>A0A2H3CYM6_ARMGA</name>
<feature type="non-terminal residue" evidence="1">
    <location>
        <position position="1"/>
    </location>
</feature>
<dbReference type="OrthoDB" id="3259198at2759"/>
<keyword evidence="2" id="KW-1185">Reference proteome</keyword>
<dbReference type="STRING" id="47427.A0A2H3CYM6"/>
<feature type="non-terminal residue" evidence="1">
    <location>
        <position position="82"/>
    </location>
</feature>
<evidence type="ECO:0000313" key="2">
    <source>
        <dbReference type="Proteomes" id="UP000217790"/>
    </source>
</evidence>
<dbReference type="Proteomes" id="UP000217790">
    <property type="component" value="Unassembled WGS sequence"/>
</dbReference>